<evidence type="ECO:0000256" key="2">
    <source>
        <dbReference type="ARBA" id="ARBA00008791"/>
    </source>
</evidence>
<reference evidence="6" key="1">
    <citation type="submission" date="2022-07" db="EMBL/GenBank/DDBJ databases">
        <title>Characterization of the Novel Bacterium Alteromonas immobilis LMIT006 and Alteromonas gregis LMIT007.</title>
        <authorList>
            <person name="Lin X."/>
        </authorList>
    </citation>
    <scope>NUCLEOTIDE SEQUENCE</scope>
    <source>
        <strain evidence="6">LMIT007</strain>
    </source>
</reference>
<accession>A0AA41X4G8</accession>
<gene>
    <name evidence="6" type="ORF">NLF92_11825</name>
</gene>
<protein>
    <submittedName>
        <fullName evidence="6">Universal stress protein</fullName>
    </submittedName>
</protein>
<evidence type="ECO:0000256" key="1">
    <source>
        <dbReference type="ARBA" id="ARBA00004496"/>
    </source>
</evidence>
<comment type="similarity">
    <text evidence="2">Belongs to the universal stress protein A family.</text>
</comment>
<sequence length="310" mass="34517">MNHATSVASEKSAVPKLLVTVNTEHAEHVALNKAHNLAQQFGSDIHMVTSVYDPVTQYADFLSVDDYTQIKNNILQTQEEKLAPLTQHIKDSGISAVAHIRYTQNIALAIETLCDSVDPTFVIKRKSEDINLINPFATAIDRECIRTTTRPLWLVDDIERDYHKIIIAIDPTVNDDEHLLLNQRIVAIGKLLTQLLPATVEYLHVYEPPVQSVGFELVALNTTTLVETVDAKHQKDMLDFAKMYDLDPVHCHVKMNQIEYGIADFCDENAADLLVMGTAGRSGLSAFFIGNTAEEVLSKVHCEVICVPAE</sequence>
<dbReference type="InterPro" id="IPR006015">
    <property type="entry name" value="Universal_stress_UspA"/>
</dbReference>
<feature type="domain" description="UspA" evidence="5">
    <location>
        <begin position="162"/>
        <end position="308"/>
    </location>
</feature>
<evidence type="ECO:0000313" key="6">
    <source>
        <dbReference type="EMBL" id="MCP3429632.1"/>
    </source>
</evidence>
<dbReference type="GO" id="GO:0005737">
    <property type="term" value="C:cytoplasm"/>
    <property type="evidence" value="ECO:0007669"/>
    <property type="project" value="UniProtKB-SubCell"/>
</dbReference>
<dbReference type="AlphaFoldDB" id="A0AA41X4G8"/>
<dbReference type="PRINTS" id="PR01438">
    <property type="entry name" value="UNVRSLSTRESS"/>
</dbReference>
<comment type="caution">
    <text evidence="6">The sequence shown here is derived from an EMBL/GenBank/DDBJ whole genome shotgun (WGS) entry which is preliminary data.</text>
</comment>
<evidence type="ECO:0000256" key="3">
    <source>
        <dbReference type="ARBA" id="ARBA00022490"/>
    </source>
</evidence>
<name>A0AA41X4G8_9ALTE</name>
<dbReference type="SUPFAM" id="SSF52402">
    <property type="entry name" value="Adenine nucleotide alpha hydrolases-like"/>
    <property type="match status" value="2"/>
</dbReference>
<evidence type="ECO:0000259" key="5">
    <source>
        <dbReference type="Pfam" id="PF00582"/>
    </source>
</evidence>
<evidence type="ECO:0000313" key="7">
    <source>
        <dbReference type="Proteomes" id="UP001165413"/>
    </source>
</evidence>
<dbReference type="EMBL" id="JANATA010000026">
    <property type="protein sequence ID" value="MCP3429632.1"/>
    <property type="molecule type" value="Genomic_DNA"/>
</dbReference>
<dbReference type="Proteomes" id="UP001165413">
    <property type="component" value="Unassembled WGS sequence"/>
</dbReference>
<dbReference type="Gene3D" id="3.40.50.12370">
    <property type="match status" value="1"/>
</dbReference>
<keyword evidence="3" id="KW-0963">Cytoplasm</keyword>
<dbReference type="PANTHER" id="PTHR47892">
    <property type="entry name" value="UNIVERSAL STRESS PROTEIN E"/>
    <property type="match status" value="1"/>
</dbReference>
<dbReference type="Pfam" id="PF00582">
    <property type="entry name" value="Usp"/>
    <property type="match status" value="1"/>
</dbReference>
<evidence type="ECO:0000256" key="4">
    <source>
        <dbReference type="ARBA" id="ARBA00037131"/>
    </source>
</evidence>
<proteinExistence type="inferred from homology"/>
<comment type="function">
    <text evidence="4">Required for resistance to DNA-damaging agents.</text>
</comment>
<comment type="subcellular location">
    <subcellularLocation>
        <location evidence="1">Cytoplasm</location>
    </subcellularLocation>
</comment>
<keyword evidence="7" id="KW-1185">Reference proteome</keyword>
<dbReference type="RefSeq" id="WP_254102216.1">
    <property type="nucleotide sequence ID" value="NZ_JANATA010000026.1"/>
</dbReference>
<dbReference type="PANTHER" id="PTHR47892:SF1">
    <property type="entry name" value="UNIVERSAL STRESS PROTEIN E"/>
    <property type="match status" value="1"/>
</dbReference>
<organism evidence="6 7">
    <name type="scientific">Opacimonas viscosa</name>
    <dbReference type="NCBI Taxonomy" id="2961944"/>
    <lineage>
        <taxon>Bacteria</taxon>
        <taxon>Pseudomonadati</taxon>
        <taxon>Pseudomonadota</taxon>
        <taxon>Gammaproteobacteria</taxon>
        <taxon>Alteromonadales</taxon>
        <taxon>Alteromonadaceae</taxon>
        <taxon>Opacimonas</taxon>
    </lineage>
</organism>
<dbReference type="InterPro" id="IPR006016">
    <property type="entry name" value="UspA"/>
</dbReference>